<accession>A0A916NV82</accession>
<keyword evidence="3" id="KW-1185">Reference proteome</keyword>
<evidence type="ECO:0000313" key="3">
    <source>
        <dbReference type="Proteomes" id="UP000693672"/>
    </source>
</evidence>
<evidence type="ECO:0000256" key="1">
    <source>
        <dbReference type="SAM" id="MobiDB-lite"/>
    </source>
</evidence>
<proteinExistence type="predicted"/>
<comment type="caution">
    <text evidence="2">The sequence shown here is derived from an EMBL/GenBank/DDBJ whole genome shotgun (WGS) entry which is preliminary data.</text>
</comment>
<dbReference type="Proteomes" id="UP000693672">
    <property type="component" value="Unassembled WGS sequence"/>
</dbReference>
<name>A0A916NV82_9BACL</name>
<dbReference type="EMBL" id="CAJVAS010000002">
    <property type="protein sequence ID" value="CAG7603951.1"/>
    <property type="molecule type" value="Genomic_DNA"/>
</dbReference>
<feature type="region of interest" description="Disordered" evidence="1">
    <location>
        <begin position="1"/>
        <end position="34"/>
    </location>
</feature>
<sequence length="34" mass="3897">MFMLGRGKRRPRPENNACLPNEAPLGAEQRSRED</sequence>
<organism evidence="2 3">
    <name type="scientific">Paenibacillus solanacearum</name>
    <dbReference type="NCBI Taxonomy" id="2048548"/>
    <lineage>
        <taxon>Bacteria</taxon>
        <taxon>Bacillati</taxon>
        <taxon>Bacillota</taxon>
        <taxon>Bacilli</taxon>
        <taxon>Bacillales</taxon>
        <taxon>Paenibacillaceae</taxon>
        <taxon>Paenibacillus</taxon>
    </lineage>
</organism>
<protein>
    <submittedName>
        <fullName evidence="2">Uncharacterized protein</fullName>
    </submittedName>
</protein>
<gene>
    <name evidence="2" type="ORF">PAESOLCIP111_00648</name>
</gene>
<reference evidence="2" key="1">
    <citation type="submission" date="2021-06" db="EMBL/GenBank/DDBJ databases">
        <authorList>
            <person name="Criscuolo A."/>
        </authorList>
    </citation>
    <scope>NUCLEOTIDE SEQUENCE</scope>
    <source>
        <strain evidence="2">CIP111600</strain>
    </source>
</reference>
<feature type="compositionally biased region" description="Basic residues" evidence="1">
    <location>
        <begin position="1"/>
        <end position="11"/>
    </location>
</feature>
<dbReference type="AlphaFoldDB" id="A0A916NV82"/>
<evidence type="ECO:0000313" key="2">
    <source>
        <dbReference type="EMBL" id="CAG7603951.1"/>
    </source>
</evidence>